<protein>
    <recommendedName>
        <fullName evidence="9">Cardiolipin synthase B</fullName>
        <shortName evidence="9">CL synthase</shortName>
        <ecNumber evidence="9">2.7.8.-</ecNumber>
    </recommendedName>
</protein>
<dbReference type="GO" id="GO:0032049">
    <property type="term" value="P:cardiolipin biosynthetic process"/>
    <property type="evidence" value="ECO:0007669"/>
    <property type="project" value="InterPro"/>
</dbReference>
<feature type="active site" evidence="9">
    <location>
        <position position="350"/>
    </location>
</feature>
<proteinExistence type="inferred from homology"/>
<evidence type="ECO:0000313" key="12">
    <source>
        <dbReference type="Proteomes" id="UP000518288"/>
    </source>
</evidence>
<evidence type="ECO:0000259" key="10">
    <source>
        <dbReference type="PROSITE" id="PS50035"/>
    </source>
</evidence>
<evidence type="ECO:0000256" key="3">
    <source>
        <dbReference type="ARBA" id="ARBA00022679"/>
    </source>
</evidence>
<dbReference type="CDD" id="cd09159">
    <property type="entry name" value="PLDc_ybhO_like_2"/>
    <property type="match status" value="1"/>
</dbReference>
<dbReference type="InterPro" id="IPR025202">
    <property type="entry name" value="PLD-like_dom"/>
</dbReference>
<evidence type="ECO:0000256" key="4">
    <source>
        <dbReference type="ARBA" id="ARBA00022737"/>
    </source>
</evidence>
<evidence type="ECO:0000256" key="8">
    <source>
        <dbReference type="ARBA" id="ARBA00023264"/>
    </source>
</evidence>
<feature type="active site" evidence="9">
    <location>
        <position position="150"/>
    </location>
</feature>
<evidence type="ECO:0000256" key="1">
    <source>
        <dbReference type="ARBA" id="ARBA00022475"/>
    </source>
</evidence>
<dbReference type="InterPro" id="IPR001736">
    <property type="entry name" value="PLipase_D/transphosphatidylase"/>
</dbReference>
<dbReference type="Gene3D" id="3.30.870.10">
    <property type="entry name" value="Endonuclease Chain A"/>
    <property type="match status" value="2"/>
</dbReference>
<keyword evidence="7 9" id="KW-0594">Phospholipid biosynthesis</keyword>
<dbReference type="AlphaFoldDB" id="A0A7Y9QXH8"/>
<keyword evidence="6 9" id="KW-0472">Membrane</keyword>
<comment type="subcellular location">
    <subcellularLocation>
        <location evidence="9">Cell membrane</location>
        <topology evidence="9">Peripheral membrane protein</topology>
    </subcellularLocation>
</comment>
<gene>
    <name evidence="9" type="primary">clsB</name>
    <name evidence="11" type="ORF">BDD16_002248</name>
</gene>
<feature type="domain" description="PLD phosphodiesterase" evidence="10">
    <location>
        <begin position="138"/>
        <end position="165"/>
    </location>
</feature>
<dbReference type="PANTHER" id="PTHR21248:SF23">
    <property type="entry name" value="CARDIOLIPIN SYNTHASE B"/>
    <property type="match status" value="1"/>
</dbReference>
<evidence type="ECO:0000256" key="2">
    <source>
        <dbReference type="ARBA" id="ARBA00022516"/>
    </source>
</evidence>
<dbReference type="EC" id="2.7.8.-" evidence="9"/>
<comment type="caution">
    <text evidence="11">The sequence shown here is derived from an EMBL/GenBank/DDBJ whole genome shotgun (WGS) entry which is preliminary data.</text>
</comment>
<feature type="active site" evidence="9">
    <location>
        <position position="352"/>
    </location>
</feature>
<evidence type="ECO:0000256" key="6">
    <source>
        <dbReference type="ARBA" id="ARBA00023136"/>
    </source>
</evidence>
<keyword evidence="2 9" id="KW-0444">Lipid biosynthesis</keyword>
<keyword evidence="8 9" id="KW-1208">Phospholipid metabolism</keyword>
<dbReference type="RefSeq" id="WP_310732899.1">
    <property type="nucleotide sequence ID" value="NZ_CAXYYM010000024.1"/>
</dbReference>
<feature type="active site" evidence="9">
    <location>
        <position position="145"/>
    </location>
</feature>
<dbReference type="HAMAP" id="MF_01917">
    <property type="entry name" value="Cardiolipin_synth_ClsB"/>
    <property type="match status" value="1"/>
</dbReference>
<dbReference type="GO" id="GO:0005886">
    <property type="term" value="C:plasma membrane"/>
    <property type="evidence" value="ECO:0007669"/>
    <property type="project" value="UniProtKB-SubCell"/>
</dbReference>
<keyword evidence="1 9" id="KW-1003">Cell membrane</keyword>
<keyword evidence="4" id="KW-0677">Repeat</keyword>
<keyword evidence="12" id="KW-1185">Reference proteome</keyword>
<evidence type="ECO:0000256" key="7">
    <source>
        <dbReference type="ARBA" id="ARBA00023209"/>
    </source>
</evidence>
<evidence type="ECO:0000313" key="11">
    <source>
        <dbReference type="EMBL" id="NYG33262.1"/>
    </source>
</evidence>
<comment type="function">
    <text evidence="9">Catalyzes the phosphatidyl group transfer from one phosphatidylglycerol molecule to another to form cardiolipin (CL) (diphosphatidylglycerol) and glycerol.</text>
</comment>
<name>A0A7Y9QXH8_9BURK</name>
<feature type="active site" evidence="9">
    <location>
        <position position="143"/>
    </location>
</feature>
<feature type="domain" description="PLD phosphodiesterase" evidence="10">
    <location>
        <begin position="345"/>
        <end position="372"/>
    </location>
</feature>
<dbReference type="Proteomes" id="UP000518288">
    <property type="component" value="Unassembled WGS sequence"/>
</dbReference>
<evidence type="ECO:0000256" key="9">
    <source>
        <dbReference type="HAMAP-Rule" id="MF_01917"/>
    </source>
</evidence>
<feature type="active site" evidence="9">
    <location>
        <position position="357"/>
    </location>
</feature>
<accession>A0A7Y9QXH8</accession>
<comment type="catalytic activity">
    <reaction evidence="9">
        <text>2 a 1,2-diacyl-sn-glycero-3-phospho-(1'-sn-glycerol) = a cardiolipin + glycerol</text>
        <dbReference type="Rhea" id="RHEA:31451"/>
        <dbReference type="ChEBI" id="CHEBI:17754"/>
        <dbReference type="ChEBI" id="CHEBI:62237"/>
        <dbReference type="ChEBI" id="CHEBI:64716"/>
    </reaction>
</comment>
<dbReference type="PANTHER" id="PTHR21248">
    <property type="entry name" value="CARDIOLIPIN SYNTHASE"/>
    <property type="match status" value="1"/>
</dbReference>
<reference evidence="11 12" key="1">
    <citation type="submission" date="2020-07" db="EMBL/GenBank/DDBJ databases">
        <title>Genomic Encyclopedia of Archaeal and Bacterial Type Strains, Phase II (KMG-II): from individual species to whole genera.</title>
        <authorList>
            <person name="Goeker M."/>
        </authorList>
    </citation>
    <scope>NUCLEOTIDE SEQUENCE [LARGE SCALE GENOMIC DNA]</scope>
    <source>
        <strain evidence="11 12">DSM 21226</strain>
    </source>
</reference>
<sequence>MKPGDPVPIDPVSMFEADQDSEPMSWYLVPRPVFRGGNEVELLRGGDALFPAMISAIRNARHEVWLATYIFHDDAAAMAVAVALERAARRGVRVRVVIDGFGAHDDLAVVEPRLRAAGIAVTVFRPLERWTHWLQPGQLRRLHMKLCVVDGEVGFVGGINVIDDHIDLNHGHTELPRLDFAVRAVGPVVRPMEQAVRAMWSRSWFGRDWQQEMRLLMHTERPVQRLRGLMRQMRLTRRGHRVARLEEVQPPVQAAFVVRDNLRQRRTIERAYIDAIRSARQRIWLICPYFYPGQEFRRALCKAAQRGVQVRLLMQGKPDYRIAAMAARVLYDELMRHGIEIYEYMPAFLHAKVMLVDDHWATVGSSNIDPISLLLNLEANMVVRDTTFAQDLAVEIGRALAQSEAITAQRVKSQGWAGLAPRVLIEWAAYVYLRVAGVTGRY</sequence>
<evidence type="ECO:0000256" key="5">
    <source>
        <dbReference type="ARBA" id="ARBA00023098"/>
    </source>
</evidence>
<dbReference type="SUPFAM" id="SSF56024">
    <property type="entry name" value="Phospholipase D/nuclease"/>
    <property type="match status" value="2"/>
</dbReference>
<organism evidence="11 12">
    <name type="scientific">Sphaerotilus montanus</name>
    <dbReference type="NCBI Taxonomy" id="522889"/>
    <lineage>
        <taxon>Bacteria</taxon>
        <taxon>Pseudomonadati</taxon>
        <taxon>Pseudomonadota</taxon>
        <taxon>Betaproteobacteria</taxon>
        <taxon>Burkholderiales</taxon>
        <taxon>Sphaerotilaceae</taxon>
        <taxon>Sphaerotilus</taxon>
    </lineage>
</organism>
<dbReference type="Pfam" id="PF13091">
    <property type="entry name" value="PLDc_2"/>
    <property type="match status" value="2"/>
</dbReference>
<dbReference type="SMART" id="SM00155">
    <property type="entry name" value="PLDc"/>
    <property type="match status" value="2"/>
</dbReference>
<dbReference type="InterPro" id="IPR030872">
    <property type="entry name" value="Cardiolipin_synth_ClsB"/>
</dbReference>
<dbReference type="PROSITE" id="PS50035">
    <property type="entry name" value="PLD"/>
    <property type="match status" value="2"/>
</dbReference>
<keyword evidence="3 9" id="KW-0808">Transferase</keyword>
<comment type="similarity">
    <text evidence="9">Belongs to the phospholipase D family. Cardiolipin synthase subfamily. ClsB sub-subfamily.</text>
</comment>
<dbReference type="NCBIfam" id="NF008427">
    <property type="entry name" value="PRK11263.1"/>
    <property type="match status" value="1"/>
</dbReference>
<dbReference type="GO" id="GO:0008808">
    <property type="term" value="F:cardiolipin synthase activity"/>
    <property type="evidence" value="ECO:0007669"/>
    <property type="project" value="InterPro"/>
</dbReference>
<dbReference type="EMBL" id="JACCFH010000001">
    <property type="protein sequence ID" value="NYG33262.1"/>
    <property type="molecule type" value="Genomic_DNA"/>
</dbReference>
<keyword evidence="5 9" id="KW-0443">Lipid metabolism</keyword>